<dbReference type="Proteomes" id="UP001259832">
    <property type="component" value="Unassembled WGS sequence"/>
</dbReference>
<keyword evidence="3" id="KW-1185">Reference proteome</keyword>
<gene>
    <name evidence="2" type="ORF">P3T76_010975</name>
</gene>
<feature type="region of interest" description="Disordered" evidence="1">
    <location>
        <begin position="1"/>
        <end position="39"/>
    </location>
</feature>
<sequence>MAAAAGSPSEPQHEPAPVEAAAATPASSDQQTTTSETGELLGRVASEISQAFQSSLVQVRQVYSDASACSGRRRWRPTRSCSDSMPSAGQPFELLDEWDLPDFRVTANH</sequence>
<dbReference type="AlphaFoldDB" id="A0AAD9GB77"/>
<accession>A0AAD9GB77</accession>
<proteinExistence type="predicted"/>
<comment type="caution">
    <text evidence="2">The sequence shown here is derived from an EMBL/GenBank/DDBJ whole genome shotgun (WGS) entry which is preliminary data.</text>
</comment>
<reference evidence="2" key="1">
    <citation type="submission" date="2023-08" db="EMBL/GenBank/DDBJ databases">
        <title>Reference Genome Resource for the Citrus Pathogen Phytophthora citrophthora.</title>
        <authorList>
            <person name="Moller H."/>
            <person name="Coetzee B."/>
            <person name="Rose L.J."/>
            <person name="Van Niekerk J.M."/>
        </authorList>
    </citation>
    <scope>NUCLEOTIDE SEQUENCE</scope>
    <source>
        <strain evidence="2">STE-U-9442</strain>
    </source>
</reference>
<dbReference type="EMBL" id="JASMQC010000024">
    <property type="protein sequence ID" value="KAK1935209.1"/>
    <property type="molecule type" value="Genomic_DNA"/>
</dbReference>
<feature type="region of interest" description="Disordered" evidence="1">
    <location>
        <begin position="66"/>
        <end position="91"/>
    </location>
</feature>
<feature type="compositionally biased region" description="Low complexity" evidence="1">
    <location>
        <begin position="15"/>
        <end position="35"/>
    </location>
</feature>
<protein>
    <submittedName>
        <fullName evidence="2">Uncharacterized protein</fullName>
    </submittedName>
</protein>
<name>A0AAD9GB77_9STRA</name>
<evidence type="ECO:0000313" key="3">
    <source>
        <dbReference type="Proteomes" id="UP001259832"/>
    </source>
</evidence>
<evidence type="ECO:0000313" key="2">
    <source>
        <dbReference type="EMBL" id="KAK1935209.1"/>
    </source>
</evidence>
<organism evidence="2 3">
    <name type="scientific">Phytophthora citrophthora</name>
    <dbReference type="NCBI Taxonomy" id="4793"/>
    <lineage>
        <taxon>Eukaryota</taxon>
        <taxon>Sar</taxon>
        <taxon>Stramenopiles</taxon>
        <taxon>Oomycota</taxon>
        <taxon>Peronosporomycetes</taxon>
        <taxon>Peronosporales</taxon>
        <taxon>Peronosporaceae</taxon>
        <taxon>Phytophthora</taxon>
    </lineage>
</organism>
<evidence type="ECO:0000256" key="1">
    <source>
        <dbReference type="SAM" id="MobiDB-lite"/>
    </source>
</evidence>